<dbReference type="InterPro" id="IPR050856">
    <property type="entry name" value="Biotin_carboxylase_complex"/>
</dbReference>
<comment type="cofactor">
    <cofactor evidence="1">
        <name>biotin</name>
        <dbReference type="ChEBI" id="CHEBI:57586"/>
    </cofactor>
</comment>
<keyword evidence="6" id="KW-0092">Biotin</keyword>
<protein>
    <submittedName>
        <fullName evidence="11">3-methylcrotonyl-CoA carboxylase alpha subunit</fullName>
        <ecNumber evidence="11">6.4.1.4</ecNumber>
    </submittedName>
</protein>
<dbReference type="Proteomes" id="UP000574761">
    <property type="component" value="Unassembled WGS sequence"/>
</dbReference>
<dbReference type="PROSITE" id="PS50975">
    <property type="entry name" value="ATP_GRASP"/>
    <property type="match status" value="1"/>
</dbReference>
<dbReference type="InterPro" id="IPR005479">
    <property type="entry name" value="CPAse_ATP-bd"/>
</dbReference>
<dbReference type="SUPFAM" id="SSF56059">
    <property type="entry name" value="Glutathione synthetase ATP-binding domain-like"/>
    <property type="match status" value="1"/>
</dbReference>
<proteinExistence type="predicted"/>
<dbReference type="InterPro" id="IPR011764">
    <property type="entry name" value="Biotin_carboxylation_dom"/>
</dbReference>
<evidence type="ECO:0000256" key="5">
    <source>
        <dbReference type="ARBA" id="ARBA00022946"/>
    </source>
</evidence>
<dbReference type="Pfam" id="PF21139">
    <property type="entry name" value="BT_MCC_alpha"/>
    <property type="match status" value="1"/>
</dbReference>
<dbReference type="InterPro" id="IPR016185">
    <property type="entry name" value="PreATP-grasp_dom_sf"/>
</dbReference>
<dbReference type="PROSITE" id="PS00188">
    <property type="entry name" value="BIOTIN"/>
    <property type="match status" value="1"/>
</dbReference>
<dbReference type="PANTHER" id="PTHR18866">
    <property type="entry name" value="CARBOXYLASE:PYRUVATE/ACETYL-COA/PROPIONYL-COA CARBOXYLASE"/>
    <property type="match status" value="1"/>
</dbReference>
<dbReference type="PROSITE" id="PS50968">
    <property type="entry name" value="BIOTINYL_LIPOYL"/>
    <property type="match status" value="1"/>
</dbReference>
<dbReference type="FunFam" id="2.40.50.100:FF:000003">
    <property type="entry name" value="Acetyl-CoA carboxylase biotin carboxyl carrier protein"/>
    <property type="match status" value="1"/>
</dbReference>
<evidence type="ECO:0000256" key="3">
    <source>
        <dbReference type="ARBA" id="ARBA00022741"/>
    </source>
</evidence>
<dbReference type="InterPro" id="IPR000089">
    <property type="entry name" value="Biotin_lipoyl"/>
</dbReference>
<name>A0A7W6GIU7_9HYPH</name>
<dbReference type="InterPro" id="IPR001882">
    <property type="entry name" value="Biotin_BS"/>
</dbReference>
<dbReference type="InterPro" id="IPR005481">
    <property type="entry name" value="BC-like_N"/>
</dbReference>
<dbReference type="Pfam" id="PF02786">
    <property type="entry name" value="CPSase_L_D2"/>
    <property type="match status" value="1"/>
</dbReference>
<dbReference type="InterPro" id="IPR011761">
    <property type="entry name" value="ATP-grasp"/>
</dbReference>
<dbReference type="Pfam" id="PF00364">
    <property type="entry name" value="Biotin_lipoyl"/>
    <property type="match status" value="1"/>
</dbReference>
<gene>
    <name evidence="11" type="ORF">GGQ64_002547</name>
</gene>
<feature type="domain" description="Biotin carboxylation" evidence="10">
    <location>
        <begin position="1"/>
        <end position="449"/>
    </location>
</feature>
<dbReference type="GO" id="GO:0005524">
    <property type="term" value="F:ATP binding"/>
    <property type="evidence" value="ECO:0007669"/>
    <property type="project" value="UniProtKB-UniRule"/>
</dbReference>
<evidence type="ECO:0000256" key="4">
    <source>
        <dbReference type="ARBA" id="ARBA00022840"/>
    </source>
</evidence>
<dbReference type="Gene3D" id="3.30.470.20">
    <property type="entry name" value="ATP-grasp fold, B domain"/>
    <property type="match status" value="1"/>
</dbReference>
<dbReference type="FunFam" id="3.40.50.20:FF:000010">
    <property type="entry name" value="Propionyl-CoA carboxylase subunit alpha"/>
    <property type="match status" value="1"/>
</dbReference>
<dbReference type="AlphaFoldDB" id="A0A7W6GIU7"/>
<dbReference type="EMBL" id="JACIEE010000005">
    <property type="protein sequence ID" value="MBB3977341.1"/>
    <property type="molecule type" value="Genomic_DNA"/>
</dbReference>
<evidence type="ECO:0000259" key="9">
    <source>
        <dbReference type="PROSITE" id="PS50975"/>
    </source>
</evidence>
<evidence type="ECO:0000256" key="1">
    <source>
        <dbReference type="ARBA" id="ARBA00001953"/>
    </source>
</evidence>
<dbReference type="Gene3D" id="3.30.700.40">
    <property type="match status" value="1"/>
</dbReference>
<dbReference type="InterPro" id="IPR048429">
    <property type="entry name" value="MCC_alpha_BT"/>
</dbReference>
<accession>A0A7W6GIU7</accession>
<dbReference type="SUPFAM" id="SSF51230">
    <property type="entry name" value="Single hybrid motif"/>
    <property type="match status" value="1"/>
</dbReference>
<dbReference type="SUPFAM" id="SSF51246">
    <property type="entry name" value="Rudiment single hybrid motif"/>
    <property type="match status" value="1"/>
</dbReference>
<dbReference type="InterPro" id="IPR011054">
    <property type="entry name" value="Rudment_hybrid_motif"/>
</dbReference>
<dbReference type="FunFam" id="3.30.1490.20:FF:000003">
    <property type="entry name" value="acetyl-CoA carboxylase isoform X1"/>
    <property type="match status" value="1"/>
</dbReference>
<keyword evidence="4 7" id="KW-0067">ATP-binding</keyword>
<dbReference type="RefSeq" id="WP_183804667.1">
    <property type="nucleotide sequence ID" value="NZ_JACIEE010000005.1"/>
</dbReference>
<reference evidence="11 12" key="1">
    <citation type="submission" date="2020-08" db="EMBL/GenBank/DDBJ databases">
        <title>Genomic Encyclopedia of Type Strains, Phase IV (KMG-IV): sequencing the most valuable type-strain genomes for metagenomic binning, comparative biology and taxonomic classification.</title>
        <authorList>
            <person name="Goeker M."/>
        </authorList>
    </citation>
    <scope>NUCLEOTIDE SEQUENCE [LARGE SCALE GENOMIC DNA]</scope>
    <source>
        <strain evidence="11 12">DSM 100211</strain>
    </source>
</reference>
<evidence type="ECO:0000313" key="12">
    <source>
        <dbReference type="Proteomes" id="UP000574761"/>
    </source>
</evidence>
<feature type="domain" description="ATP-grasp" evidence="9">
    <location>
        <begin position="120"/>
        <end position="322"/>
    </location>
</feature>
<dbReference type="InterPro" id="IPR005482">
    <property type="entry name" value="Biotin_COase_C"/>
</dbReference>
<sequence length="661" mass="70206">MFKKILIANRGEIACRITRTARKLGIATVAVYSDADRAALHVQMADEAYRIGPAEAARSYLDSGAIIEACRQSGAEAVHPGYGFLSENPDFVEAVTAAGLVFIGPSAQAIRAMGLKDAAKVLMEQAGVPVVPGYHGENQEAEFLSTQAEAVGYPVLIKARAGGGGKGMRRVERPEAFAAALASARREAEASFGDGRVLVEKYMAKPRHIEVQVFGDNHGGVVHLFERDCSAQRRHQKVIEEAPAPGMTAEMREAMGTAAVRAAQAISYSGAGTVEFIADVSGGLRADRFFFMEMNTRLQVEHPVTEAITGLDLVEWQLRVAAGEPLPKTQAELSIDGWAFEARLYAENAARDFLPSTGRLARFDVPDGIRVDSGVRAGDEITAFYDPMIAKVITHGKDRAEALGRLSGALSQCRIAGVTTNAGFLGRLCREPHFAAGDVDTGLIEREAATLLPNPLPSARVQALAAIAALGLLDPPGEDDPWQRLRGFRLWGASWQSVFIEQEGQVLEVRVAAGDGRRFDVAVGDVGLSLAIRSGAEGRVLVDFGDRSVEATVVRDGLQITLFAGGESHVFHAEEAAGLQGEDEAGGDVLAAPMPGLVRLVQVAAGATVARGDPLVTMEAMKMELVLTAPRDGTVETVAVAAGDQVSEGAVLLRLVEEEPE</sequence>
<evidence type="ECO:0000256" key="6">
    <source>
        <dbReference type="ARBA" id="ARBA00023267"/>
    </source>
</evidence>
<dbReference type="FunFam" id="3.30.470.20:FF:000028">
    <property type="entry name" value="Methylcrotonoyl-CoA carboxylase subunit alpha, mitochondrial"/>
    <property type="match status" value="1"/>
</dbReference>
<evidence type="ECO:0000259" key="10">
    <source>
        <dbReference type="PROSITE" id="PS50979"/>
    </source>
</evidence>
<organism evidence="11 12">
    <name type="scientific">Mycoplana azooxidifex</name>
    <dbReference type="NCBI Taxonomy" id="1636188"/>
    <lineage>
        <taxon>Bacteria</taxon>
        <taxon>Pseudomonadati</taxon>
        <taxon>Pseudomonadota</taxon>
        <taxon>Alphaproteobacteria</taxon>
        <taxon>Hyphomicrobiales</taxon>
        <taxon>Rhizobiaceae</taxon>
        <taxon>Mycoplana</taxon>
    </lineage>
</organism>
<evidence type="ECO:0000256" key="2">
    <source>
        <dbReference type="ARBA" id="ARBA00022598"/>
    </source>
</evidence>
<evidence type="ECO:0000259" key="8">
    <source>
        <dbReference type="PROSITE" id="PS50968"/>
    </source>
</evidence>
<dbReference type="Pfam" id="PF02785">
    <property type="entry name" value="Biotin_carb_C"/>
    <property type="match status" value="1"/>
</dbReference>
<dbReference type="Pfam" id="PF00289">
    <property type="entry name" value="Biotin_carb_N"/>
    <property type="match status" value="1"/>
</dbReference>
<dbReference type="PROSITE" id="PS00867">
    <property type="entry name" value="CPSASE_2"/>
    <property type="match status" value="1"/>
</dbReference>
<dbReference type="CDD" id="cd06850">
    <property type="entry name" value="biotinyl_domain"/>
    <property type="match status" value="1"/>
</dbReference>
<dbReference type="SUPFAM" id="SSF52440">
    <property type="entry name" value="PreATP-grasp domain"/>
    <property type="match status" value="1"/>
</dbReference>
<keyword evidence="2 11" id="KW-0436">Ligase</keyword>
<keyword evidence="5" id="KW-0809">Transit peptide</keyword>
<dbReference type="GO" id="GO:0004485">
    <property type="term" value="F:methylcrotonoyl-CoA carboxylase activity"/>
    <property type="evidence" value="ECO:0007669"/>
    <property type="project" value="UniProtKB-EC"/>
</dbReference>
<dbReference type="EC" id="6.4.1.4" evidence="11"/>
<dbReference type="NCBIfam" id="NF006367">
    <property type="entry name" value="PRK08591.1"/>
    <property type="match status" value="1"/>
</dbReference>
<evidence type="ECO:0000256" key="7">
    <source>
        <dbReference type="PROSITE-ProRule" id="PRU00409"/>
    </source>
</evidence>
<evidence type="ECO:0000313" key="11">
    <source>
        <dbReference type="EMBL" id="MBB3977341.1"/>
    </source>
</evidence>
<dbReference type="PANTHER" id="PTHR18866:SF33">
    <property type="entry name" value="METHYLCROTONOYL-COA CARBOXYLASE SUBUNIT ALPHA, MITOCHONDRIAL-RELATED"/>
    <property type="match status" value="1"/>
</dbReference>
<feature type="domain" description="Lipoyl-binding" evidence="8">
    <location>
        <begin position="580"/>
        <end position="656"/>
    </location>
</feature>
<keyword evidence="3 7" id="KW-0547">Nucleotide-binding</keyword>
<dbReference type="GO" id="GO:0046872">
    <property type="term" value="F:metal ion binding"/>
    <property type="evidence" value="ECO:0007669"/>
    <property type="project" value="InterPro"/>
</dbReference>
<dbReference type="Gene3D" id="2.40.50.100">
    <property type="match status" value="1"/>
</dbReference>
<keyword evidence="12" id="KW-1185">Reference proteome</keyword>
<comment type="caution">
    <text evidence="11">The sequence shown here is derived from an EMBL/GenBank/DDBJ whole genome shotgun (WGS) entry which is preliminary data.</text>
</comment>
<dbReference type="PROSITE" id="PS50979">
    <property type="entry name" value="BC"/>
    <property type="match status" value="1"/>
</dbReference>
<dbReference type="SMART" id="SM00878">
    <property type="entry name" value="Biotin_carb_C"/>
    <property type="match status" value="1"/>
</dbReference>
<dbReference type="InterPro" id="IPR011053">
    <property type="entry name" value="Single_hybrid_motif"/>
</dbReference>